<dbReference type="InterPro" id="IPR050882">
    <property type="entry name" value="Prepilin_peptidase/N-MTase"/>
</dbReference>
<dbReference type="RefSeq" id="WP_033808043.1">
    <property type="nucleotide sequence ID" value="NZ_CAJHTV010000079.1"/>
</dbReference>
<name>A0A3R1A7V9_ECOLX</name>
<protein>
    <submittedName>
        <fullName evidence="7">Prepilin peptidase</fullName>
    </submittedName>
</protein>
<evidence type="ECO:0000256" key="1">
    <source>
        <dbReference type="ARBA" id="ARBA00004651"/>
    </source>
</evidence>
<dbReference type="AlphaFoldDB" id="A0A3R1A7V9"/>
<reference evidence="7 8" key="1">
    <citation type="submission" date="2020-02" db="EMBL/GenBank/DDBJ databases">
        <authorList>
            <person name="Subbiah M."/>
            <person name="Call D."/>
        </authorList>
    </citation>
    <scope>NUCLEOTIDE SEQUENCE [LARGE SCALE GENOMIC DNA]</scope>
    <source>
        <strain evidence="7 8">8375wB1</strain>
    </source>
</reference>
<proteinExistence type="inferred from homology"/>
<keyword evidence="6" id="KW-0472">Membrane</keyword>
<dbReference type="GO" id="GO:0006465">
    <property type="term" value="P:signal peptide processing"/>
    <property type="evidence" value="ECO:0007669"/>
    <property type="project" value="TreeGrafter"/>
</dbReference>
<evidence type="ECO:0000256" key="2">
    <source>
        <dbReference type="ARBA" id="ARBA00005801"/>
    </source>
</evidence>
<keyword evidence="5" id="KW-1133">Transmembrane helix</keyword>
<dbReference type="Gene3D" id="1.20.120.1220">
    <property type="match status" value="1"/>
</dbReference>
<evidence type="ECO:0000313" key="7">
    <source>
        <dbReference type="EMBL" id="NEN72841.1"/>
    </source>
</evidence>
<evidence type="ECO:0000256" key="4">
    <source>
        <dbReference type="ARBA" id="ARBA00022692"/>
    </source>
</evidence>
<dbReference type="Proteomes" id="UP000471360">
    <property type="component" value="Unassembled WGS sequence"/>
</dbReference>
<dbReference type="Pfam" id="PF06750">
    <property type="entry name" value="A24_N_bact"/>
    <property type="match status" value="1"/>
</dbReference>
<dbReference type="PANTHER" id="PTHR30487">
    <property type="entry name" value="TYPE 4 PREPILIN-LIKE PROTEINS LEADER PEPTIDE-PROCESSING ENZYME"/>
    <property type="match status" value="1"/>
</dbReference>
<accession>A0A3R1A7V9</accession>
<organism evidence="7 8">
    <name type="scientific">Escherichia coli</name>
    <dbReference type="NCBI Taxonomy" id="562"/>
    <lineage>
        <taxon>Bacteria</taxon>
        <taxon>Pseudomonadati</taxon>
        <taxon>Pseudomonadota</taxon>
        <taxon>Gammaproteobacteria</taxon>
        <taxon>Enterobacterales</taxon>
        <taxon>Enterobacteriaceae</taxon>
        <taxon>Escherichia</taxon>
    </lineage>
</organism>
<dbReference type="GO" id="GO:0004190">
    <property type="term" value="F:aspartic-type endopeptidase activity"/>
    <property type="evidence" value="ECO:0007669"/>
    <property type="project" value="InterPro"/>
</dbReference>
<comment type="similarity">
    <text evidence="2">Belongs to the peptidase A24 family.</text>
</comment>
<comment type="caution">
    <text evidence="7">The sequence shown here is derived from an EMBL/GenBank/DDBJ whole genome shotgun (WGS) entry which is preliminary data.</text>
</comment>
<dbReference type="InterPro" id="IPR010627">
    <property type="entry name" value="Prepilin_pept_A24_N"/>
</dbReference>
<dbReference type="EMBL" id="JAAGYP010000045">
    <property type="protein sequence ID" value="NEN72841.1"/>
    <property type="molecule type" value="Genomic_DNA"/>
</dbReference>
<sequence>MYYFFIYWIGSVVASFICLAVERLPHQLKWREAPTPYLYIWYPPSFCDFCKVRLKWYTLIPFFGYFLSKGKCNSCHTAISIKYPLIEFAVGLLSVVLFIFYGNSHKFITLLCILYVLIFLTLIDIKEMWLPSVVTYPLFWGGLLCPDFCSDPLFRIYGAFFCFVVTYCSMQLVGFLKNEDVFAGGDIALATAAGAWLGLEQSLFFVIYFSLIFIVYALPFRFFKVIYVPMGPAISLGFFLCLL</sequence>
<dbReference type="GO" id="GO:0005886">
    <property type="term" value="C:plasma membrane"/>
    <property type="evidence" value="ECO:0007669"/>
    <property type="project" value="UniProtKB-SubCell"/>
</dbReference>
<keyword evidence="4" id="KW-0812">Transmembrane</keyword>
<evidence type="ECO:0000256" key="5">
    <source>
        <dbReference type="ARBA" id="ARBA00022989"/>
    </source>
</evidence>
<evidence type="ECO:0000256" key="6">
    <source>
        <dbReference type="ARBA" id="ARBA00023136"/>
    </source>
</evidence>
<gene>
    <name evidence="7" type="ORF">G3W53_22555</name>
</gene>
<comment type="subcellular location">
    <subcellularLocation>
        <location evidence="1">Cell membrane</location>
        <topology evidence="1">Multi-pass membrane protein</topology>
    </subcellularLocation>
</comment>
<evidence type="ECO:0000313" key="8">
    <source>
        <dbReference type="Proteomes" id="UP000471360"/>
    </source>
</evidence>
<dbReference type="InterPro" id="IPR000045">
    <property type="entry name" value="Prepilin_IV_endopep_pep"/>
</dbReference>
<dbReference type="PANTHER" id="PTHR30487:SF0">
    <property type="entry name" value="PREPILIN LEADER PEPTIDASE_N-METHYLTRANSFERASE-RELATED"/>
    <property type="match status" value="1"/>
</dbReference>
<keyword evidence="3" id="KW-1003">Cell membrane</keyword>
<dbReference type="Pfam" id="PF01478">
    <property type="entry name" value="Peptidase_A24"/>
    <property type="match status" value="1"/>
</dbReference>
<evidence type="ECO:0000256" key="3">
    <source>
        <dbReference type="ARBA" id="ARBA00022475"/>
    </source>
</evidence>